<feature type="signal peptide" evidence="2">
    <location>
        <begin position="1"/>
        <end position="23"/>
    </location>
</feature>
<keyword evidence="5" id="KW-1185">Reference proteome</keyword>
<evidence type="ECO:0000313" key="5">
    <source>
        <dbReference type="Proteomes" id="UP001528912"/>
    </source>
</evidence>
<dbReference type="InterPro" id="IPR007110">
    <property type="entry name" value="Ig-like_dom"/>
</dbReference>
<organism evidence="4 5">
    <name type="scientific">Luteipulveratus flavus</name>
    <dbReference type="NCBI Taxonomy" id="3031728"/>
    <lineage>
        <taxon>Bacteria</taxon>
        <taxon>Bacillati</taxon>
        <taxon>Actinomycetota</taxon>
        <taxon>Actinomycetes</taxon>
        <taxon>Micrococcales</taxon>
        <taxon>Dermacoccaceae</taxon>
        <taxon>Luteipulveratus</taxon>
    </lineage>
</organism>
<sequence length="296" mass="29622">MRSARTSVLAVVVAVLLGLTACSGDDSGGGGAAAGSTAPGTLAPATETASPSSATPTVTTPAAATSPASRQAPGKPSSIVRVCGTQEADTKARECDQMQRTFSSSTVYCSADLPSSVDGEVAVSLLRNGAPVYSAQASRVDSSQTLFLSFSVGRLQLPGGTYACEFKKGADTWTGSAQVTGPTGLANQTMACDGSTMVRTGGIAHCPKAVTTLAAPRSIGCSSVITDVQGKQVDVLVSTPAGERRASAGKQANGIAVLQLAADAQQLGGRITPGRYGCTFLVDGKRVSETAVTVTA</sequence>
<keyword evidence="2" id="KW-0732">Signal</keyword>
<dbReference type="PROSITE" id="PS51257">
    <property type="entry name" value="PROKAR_LIPOPROTEIN"/>
    <property type="match status" value="1"/>
</dbReference>
<evidence type="ECO:0000256" key="1">
    <source>
        <dbReference type="SAM" id="MobiDB-lite"/>
    </source>
</evidence>
<dbReference type="Proteomes" id="UP001528912">
    <property type="component" value="Unassembled WGS sequence"/>
</dbReference>
<proteinExistence type="predicted"/>
<gene>
    <name evidence="4" type="ORF">P4R38_06075</name>
</gene>
<accession>A0ABT6C4T5</accession>
<feature type="region of interest" description="Disordered" evidence="1">
    <location>
        <begin position="28"/>
        <end position="81"/>
    </location>
</feature>
<feature type="domain" description="Ig-like" evidence="3">
    <location>
        <begin position="76"/>
        <end position="180"/>
    </location>
</feature>
<evidence type="ECO:0000259" key="3">
    <source>
        <dbReference type="PROSITE" id="PS50835"/>
    </source>
</evidence>
<evidence type="ECO:0000313" key="4">
    <source>
        <dbReference type="EMBL" id="MDF8263805.1"/>
    </source>
</evidence>
<reference evidence="4 5" key="1">
    <citation type="submission" date="2023-03" db="EMBL/GenBank/DDBJ databases">
        <title>YIM 133296 draft genome.</title>
        <authorList>
            <person name="Xiong L."/>
        </authorList>
    </citation>
    <scope>NUCLEOTIDE SEQUENCE [LARGE SCALE GENOMIC DNA]</scope>
    <source>
        <strain evidence="4 5">YIM 133296</strain>
    </source>
</reference>
<name>A0ABT6C4T5_9MICO</name>
<dbReference type="PROSITE" id="PS50835">
    <property type="entry name" value="IG_LIKE"/>
    <property type="match status" value="1"/>
</dbReference>
<dbReference type="EMBL" id="JAROAV010000021">
    <property type="protein sequence ID" value="MDF8263805.1"/>
    <property type="molecule type" value="Genomic_DNA"/>
</dbReference>
<feature type="compositionally biased region" description="Low complexity" evidence="1">
    <location>
        <begin position="34"/>
        <end position="69"/>
    </location>
</feature>
<comment type="caution">
    <text evidence="4">The sequence shown here is derived from an EMBL/GenBank/DDBJ whole genome shotgun (WGS) entry which is preliminary data.</text>
</comment>
<dbReference type="RefSeq" id="WP_277191451.1">
    <property type="nucleotide sequence ID" value="NZ_JAROAV010000021.1"/>
</dbReference>
<protein>
    <recommendedName>
        <fullName evidence="3">Ig-like domain-containing protein</fullName>
    </recommendedName>
</protein>
<evidence type="ECO:0000256" key="2">
    <source>
        <dbReference type="SAM" id="SignalP"/>
    </source>
</evidence>
<feature type="chain" id="PRO_5045329971" description="Ig-like domain-containing protein" evidence="2">
    <location>
        <begin position="24"/>
        <end position="296"/>
    </location>
</feature>